<accession>A0A6S7BZN9</accession>
<organism evidence="1 2">
    <name type="scientific">Paraburkholderia ultramafica</name>
    <dbReference type="NCBI Taxonomy" id="1544867"/>
    <lineage>
        <taxon>Bacteria</taxon>
        <taxon>Pseudomonadati</taxon>
        <taxon>Pseudomonadota</taxon>
        <taxon>Betaproteobacteria</taxon>
        <taxon>Burkholderiales</taxon>
        <taxon>Burkholderiaceae</taxon>
        <taxon>Paraburkholderia</taxon>
    </lineage>
</organism>
<protein>
    <submittedName>
        <fullName evidence="1">Uncharacterized protein</fullName>
    </submittedName>
</protein>
<name>A0A6S7BZN9_9BURK</name>
<keyword evidence="2" id="KW-1185">Reference proteome</keyword>
<dbReference type="Proteomes" id="UP000494365">
    <property type="component" value="Unassembled WGS sequence"/>
</dbReference>
<gene>
    <name evidence="1" type="ORF">LMG28614_00463</name>
</gene>
<reference evidence="1 2" key="1">
    <citation type="submission" date="2020-04" db="EMBL/GenBank/DDBJ databases">
        <authorList>
            <person name="De Canck E."/>
        </authorList>
    </citation>
    <scope>NUCLEOTIDE SEQUENCE [LARGE SCALE GENOMIC DNA]</scope>
    <source>
        <strain evidence="1 2">LMG 28614</strain>
    </source>
</reference>
<dbReference type="EMBL" id="CADIKK010000002">
    <property type="protein sequence ID" value="CAB3777793.1"/>
    <property type="molecule type" value="Genomic_DNA"/>
</dbReference>
<sequence>MLDERIHGAFGGRIGRQRADRCTRRERRQQDHAAALAHHRQQLLHEKVRRAHVHGEQIVEIFDGRFLDTDRFRNAGVRDQNVEALTDHRAYLFRQRVRTVRVAQIRGDLLRVAASRANFGDHGVRFFFSAAVVNENLRARFGECEGAGAADAA</sequence>
<dbReference type="AlphaFoldDB" id="A0A6S7BZN9"/>
<evidence type="ECO:0000313" key="2">
    <source>
        <dbReference type="Proteomes" id="UP000494365"/>
    </source>
</evidence>
<evidence type="ECO:0000313" key="1">
    <source>
        <dbReference type="EMBL" id="CAB3777793.1"/>
    </source>
</evidence>
<proteinExistence type="predicted"/>